<comment type="caution">
    <text evidence="2">The sequence shown here is derived from an EMBL/GenBank/DDBJ whole genome shotgun (WGS) entry which is preliminary data.</text>
</comment>
<gene>
    <name evidence="2" type="ORF">LH440_07690</name>
</gene>
<protein>
    <submittedName>
        <fullName evidence="2">Uncharacterized protein</fullName>
    </submittedName>
</protein>
<accession>A0ABD4ST25</accession>
<dbReference type="Proteomes" id="UP001200247">
    <property type="component" value="Unassembled WGS sequence"/>
</dbReference>
<feature type="region of interest" description="Disordered" evidence="1">
    <location>
        <begin position="1"/>
        <end position="23"/>
    </location>
</feature>
<dbReference type="EMBL" id="JAJAXM010000010">
    <property type="protein sequence ID" value="MCG9025784.1"/>
    <property type="molecule type" value="Genomic_DNA"/>
</dbReference>
<proteinExistence type="predicted"/>
<organism evidence="2 3">
    <name type="scientific">Laribacter hongkongensis</name>
    <dbReference type="NCBI Taxonomy" id="168471"/>
    <lineage>
        <taxon>Bacteria</taxon>
        <taxon>Pseudomonadati</taxon>
        <taxon>Pseudomonadota</taxon>
        <taxon>Betaproteobacteria</taxon>
        <taxon>Neisseriales</taxon>
        <taxon>Aquaspirillaceae</taxon>
        <taxon>Laribacter</taxon>
    </lineage>
</organism>
<evidence type="ECO:0000313" key="3">
    <source>
        <dbReference type="Proteomes" id="UP001200247"/>
    </source>
</evidence>
<dbReference type="RefSeq" id="WP_239878924.1">
    <property type="nucleotide sequence ID" value="NZ_JAJAXM010000010.1"/>
</dbReference>
<evidence type="ECO:0000313" key="2">
    <source>
        <dbReference type="EMBL" id="MCG9025784.1"/>
    </source>
</evidence>
<feature type="compositionally biased region" description="Polar residues" evidence="1">
    <location>
        <begin position="1"/>
        <end position="12"/>
    </location>
</feature>
<name>A0ABD4ST25_9NEIS</name>
<sequence length="80" mass="8668">MTTTNQVTSQEVARNAREAARHAPMADAEIDAEAVFDCLCHTFAFLLNAGTIREGQAMADALFTAVVRFHVMAEQQAAGR</sequence>
<reference evidence="2 3" key="1">
    <citation type="submission" date="2021-10" db="EMBL/GenBank/DDBJ databases">
        <title>Whole-genome sequencing analysis of Laribacter hongkongensis: virulence gene profiles, carbohydrate-active enzyme prediction, and antimicrobial resistance characterization.</title>
        <authorList>
            <person name="Yuan P."/>
            <person name="Zhan Y."/>
            <person name="Chen D."/>
        </authorList>
    </citation>
    <scope>NUCLEOTIDE SEQUENCE [LARGE SCALE GENOMIC DNA]</scope>
    <source>
        <strain evidence="2 3">W67</strain>
    </source>
</reference>
<dbReference type="AlphaFoldDB" id="A0ABD4ST25"/>
<evidence type="ECO:0000256" key="1">
    <source>
        <dbReference type="SAM" id="MobiDB-lite"/>
    </source>
</evidence>